<keyword evidence="2" id="KW-0274">FAD</keyword>
<keyword evidence="4" id="KW-0472">Membrane</keyword>
<dbReference type="Pfam" id="PF01494">
    <property type="entry name" value="FAD_binding_3"/>
    <property type="match status" value="1"/>
</dbReference>
<dbReference type="PROSITE" id="PS00059">
    <property type="entry name" value="ADH_ZINC"/>
    <property type="match status" value="1"/>
</dbReference>
<keyword evidence="3" id="KW-0560">Oxidoreductase</keyword>
<dbReference type="RefSeq" id="XP_033603376.1">
    <property type="nucleotide sequence ID" value="XM_033742328.1"/>
</dbReference>
<dbReference type="PANTHER" id="PTHR46720">
    <property type="entry name" value="HYDROXYLASE, PUTATIVE (AFU_ORTHOLOGUE AFUA_3G01460)-RELATED"/>
    <property type="match status" value="1"/>
</dbReference>
<evidence type="ECO:0000313" key="6">
    <source>
        <dbReference type="EMBL" id="KAF2760925.1"/>
    </source>
</evidence>
<keyword evidence="4" id="KW-1133">Transmembrane helix</keyword>
<dbReference type="PRINTS" id="PR00420">
    <property type="entry name" value="RNGMNOXGNASE"/>
</dbReference>
<keyword evidence="1" id="KW-0285">Flavoprotein</keyword>
<dbReference type="OrthoDB" id="417877at2759"/>
<sequence>MSDPQVDVPIAIIGGGIGGLALAVSLTRRNVPFRIYEAVSKFSEIGAGIACSTNAVRALGLISPELLRGFNECVTQNAFESYRNTWFAFRYGQDPRNKSGKNIHRARLLEELVKLIPPDVTEFNKCLSSISEDSTNNTILLHFSDGTTICAQAVIGADGIKSKTRDFVCQKTVHPNYCSEYAYRALIPRDAAIAILGEELATNGQIYCGYGTYIVSYPIENGALVNIVGVIQKQGSTWPGTGWLQQSTKEAMLKDLEGWHPGLMELFDKYSKCEQWALHDMLHPYPYARGQACLLGDSAHATTPHQGAGGGMAMEDAFILGNLLSDFRDPKDYEAVFKAYDEVRRPRTQSLIVSGHEAGGLISFMGKGVGDDMDKFEDAVREGYFWIWHFDLEGDLERA</sequence>
<accession>A0A6A6WEG2</accession>
<keyword evidence="4" id="KW-0812">Transmembrane</keyword>
<evidence type="ECO:0000256" key="3">
    <source>
        <dbReference type="ARBA" id="ARBA00023002"/>
    </source>
</evidence>
<organism evidence="6 7">
    <name type="scientific">Pseudovirgaria hyperparasitica</name>
    <dbReference type="NCBI Taxonomy" id="470096"/>
    <lineage>
        <taxon>Eukaryota</taxon>
        <taxon>Fungi</taxon>
        <taxon>Dikarya</taxon>
        <taxon>Ascomycota</taxon>
        <taxon>Pezizomycotina</taxon>
        <taxon>Dothideomycetes</taxon>
        <taxon>Dothideomycetes incertae sedis</taxon>
        <taxon>Acrospermales</taxon>
        <taxon>Acrospermaceae</taxon>
        <taxon>Pseudovirgaria</taxon>
    </lineage>
</organism>
<feature type="transmembrane region" description="Helical" evidence="4">
    <location>
        <begin position="6"/>
        <end position="26"/>
    </location>
</feature>
<dbReference type="SUPFAM" id="SSF51905">
    <property type="entry name" value="FAD/NAD(P)-binding domain"/>
    <property type="match status" value="1"/>
</dbReference>
<dbReference type="GO" id="GO:0008270">
    <property type="term" value="F:zinc ion binding"/>
    <property type="evidence" value="ECO:0007669"/>
    <property type="project" value="InterPro"/>
</dbReference>
<dbReference type="SUPFAM" id="SSF54373">
    <property type="entry name" value="FAD-linked reductases, C-terminal domain"/>
    <property type="match status" value="1"/>
</dbReference>
<reference evidence="6" key="1">
    <citation type="journal article" date="2020" name="Stud. Mycol.">
        <title>101 Dothideomycetes genomes: a test case for predicting lifestyles and emergence of pathogens.</title>
        <authorList>
            <person name="Haridas S."/>
            <person name="Albert R."/>
            <person name="Binder M."/>
            <person name="Bloem J."/>
            <person name="Labutti K."/>
            <person name="Salamov A."/>
            <person name="Andreopoulos B."/>
            <person name="Baker S."/>
            <person name="Barry K."/>
            <person name="Bills G."/>
            <person name="Bluhm B."/>
            <person name="Cannon C."/>
            <person name="Castanera R."/>
            <person name="Culley D."/>
            <person name="Daum C."/>
            <person name="Ezra D."/>
            <person name="Gonzalez J."/>
            <person name="Henrissat B."/>
            <person name="Kuo A."/>
            <person name="Liang C."/>
            <person name="Lipzen A."/>
            <person name="Lutzoni F."/>
            <person name="Magnuson J."/>
            <person name="Mondo S."/>
            <person name="Nolan M."/>
            <person name="Ohm R."/>
            <person name="Pangilinan J."/>
            <person name="Park H.-J."/>
            <person name="Ramirez L."/>
            <person name="Alfaro M."/>
            <person name="Sun H."/>
            <person name="Tritt A."/>
            <person name="Yoshinaga Y."/>
            <person name="Zwiers L.-H."/>
            <person name="Turgeon B."/>
            <person name="Goodwin S."/>
            <person name="Spatafora J."/>
            <person name="Crous P."/>
            <person name="Grigoriev I."/>
        </authorList>
    </citation>
    <scope>NUCLEOTIDE SEQUENCE</scope>
    <source>
        <strain evidence="6">CBS 121739</strain>
    </source>
</reference>
<feature type="domain" description="FAD-binding" evidence="5">
    <location>
        <begin position="8"/>
        <end position="351"/>
    </location>
</feature>
<dbReference type="GeneID" id="54483382"/>
<dbReference type="InterPro" id="IPR002938">
    <property type="entry name" value="FAD-bd"/>
</dbReference>
<name>A0A6A6WEG2_9PEZI</name>
<dbReference type="InterPro" id="IPR002328">
    <property type="entry name" value="ADH_Zn_CS"/>
</dbReference>
<evidence type="ECO:0000256" key="2">
    <source>
        <dbReference type="ARBA" id="ARBA00022827"/>
    </source>
</evidence>
<gene>
    <name evidence="6" type="ORF">EJ05DRAFT_449161</name>
</gene>
<dbReference type="Proteomes" id="UP000799437">
    <property type="component" value="Unassembled WGS sequence"/>
</dbReference>
<dbReference type="AlphaFoldDB" id="A0A6A6WEG2"/>
<dbReference type="EMBL" id="ML996567">
    <property type="protein sequence ID" value="KAF2760925.1"/>
    <property type="molecule type" value="Genomic_DNA"/>
</dbReference>
<feature type="non-terminal residue" evidence="6">
    <location>
        <position position="399"/>
    </location>
</feature>
<dbReference type="InterPro" id="IPR036188">
    <property type="entry name" value="FAD/NAD-bd_sf"/>
</dbReference>
<dbReference type="GO" id="GO:0071949">
    <property type="term" value="F:FAD binding"/>
    <property type="evidence" value="ECO:0007669"/>
    <property type="project" value="InterPro"/>
</dbReference>
<evidence type="ECO:0000259" key="5">
    <source>
        <dbReference type="Pfam" id="PF01494"/>
    </source>
</evidence>
<dbReference type="Gene3D" id="3.50.50.60">
    <property type="entry name" value="FAD/NAD(P)-binding domain"/>
    <property type="match status" value="1"/>
</dbReference>
<dbReference type="PANTHER" id="PTHR46720:SF3">
    <property type="entry name" value="FAD-BINDING DOMAIN-CONTAINING PROTEIN-RELATED"/>
    <property type="match status" value="1"/>
</dbReference>
<evidence type="ECO:0000256" key="1">
    <source>
        <dbReference type="ARBA" id="ARBA00022630"/>
    </source>
</evidence>
<evidence type="ECO:0000256" key="4">
    <source>
        <dbReference type="SAM" id="Phobius"/>
    </source>
</evidence>
<protein>
    <submittedName>
        <fullName evidence="6">FAD/NAD(P)-binding domain-containing protein</fullName>
    </submittedName>
</protein>
<keyword evidence="7" id="KW-1185">Reference proteome</keyword>
<dbReference type="GO" id="GO:0016491">
    <property type="term" value="F:oxidoreductase activity"/>
    <property type="evidence" value="ECO:0007669"/>
    <property type="project" value="UniProtKB-KW"/>
</dbReference>
<evidence type="ECO:0000313" key="7">
    <source>
        <dbReference type="Proteomes" id="UP000799437"/>
    </source>
</evidence>
<dbReference type="GO" id="GO:0044550">
    <property type="term" value="P:secondary metabolite biosynthetic process"/>
    <property type="evidence" value="ECO:0007669"/>
    <property type="project" value="TreeGrafter"/>
</dbReference>
<dbReference type="InterPro" id="IPR051104">
    <property type="entry name" value="FAD_monoxygenase"/>
</dbReference>
<proteinExistence type="predicted"/>